<evidence type="ECO:0000313" key="1">
    <source>
        <dbReference type="EMBL" id="XBJ29321.1"/>
    </source>
</evidence>
<gene>
    <name evidence="1" type="ORF">AAH949_00310</name>
</gene>
<protein>
    <submittedName>
        <fullName evidence="1">Uncharacterized protein</fullName>
    </submittedName>
</protein>
<dbReference type="RefSeq" id="WP_134238234.1">
    <property type="nucleotide sequence ID" value="NZ_CP155620.1"/>
</dbReference>
<organism evidence="1">
    <name type="scientific">Campylobacter sp. CCS1377</name>
    <dbReference type="NCBI Taxonomy" id="3158229"/>
    <lineage>
        <taxon>Bacteria</taxon>
        <taxon>Pseudomonadati</taxon>
        <taxon>Campylobacterota</taxon>
        <taxon>Epsilonproteobacteria</taxon>
        <taxon>Campylobacterales</taxon>
        <taxon>Campylobacteraceae</taxon>
        <taxon>Campylobacter</taxon>
    </lineage>
</organism>
<reference evidence="1" key="1">
    <citation type="submission" date="2024-05" db="EMBL/GenBank/DDBJ databases">
        <title>Campylobacter coli isolated from environmental waters in Slovenia.</title>
        <authorList>
            <person name="Zautner A.E."/>
            <person name="Bunk B."/>
            <person name="Riedel T."/>
            <person name="Sproeer C."/>
        </authorList>
    </citation>
    <scope>NUCLEOTIDE SEQUENCE</scope>
    <source>
        <strain evidence="1">CCS1377</strain>
    </source>
</reference>
<name>A0AAU7E793_9BACT</name>
<sequence>MEMNFFTTGLKIEFQKSDLSDSVFLQEYLNLNANKTLAKWKKLSSRTDFSEGERLVFDLLLELKSDIVSLKQSNEEKSLLELGQKGFICAMNFECLKFSEELLESGSEYYARFDLNSQKIAVFLKALDANTAKIIKIKSDDESVYSAFVVEIQRDMIKNLKGKDEQ</sequence>
<dbReference type="EMBL" id="CP155620">
    <property type="protein sequence ID" value="XBJ29321.1"/>
    <property type="molecule type" value="Genomic_DNA"/>
</dbReference>
<dbReference type="AlphaFoldDB" id="A0AAU7E793"/>
<proteinExistence type="predicted"/>
<accession>A0AAU7E793</accession>